<accession>A0A3A1U166</accession>
<dbReference type="InterPro" id="IPR051013">
    <property type="entry name" value="MBL_superfamily_lactonases"/>
</dbReference>
<dbReference type="EMBL" id="QXTG01000001">
    <property type="protein sequence ID" value="RIX30614.1"/>
    <property type="molecule type" value="Genomic_DNA"/>
</dbReference>
<dbReference type="PANTHER" id="PTHR42978">
    <property type="entry name" value="QUORUM-QUENCHING LACTONASE YTNP-RELATED-RELATED"/>
    <property type="match status" value="1"/>
</dbReference>
<dbReference type="InterPro" id="IPR001279">
    <property type="entry name" value="Metallo-B-lactamas"/>
</dbReference>
<dbReference type="PANTHER" id="PTHR42978:SF7">
    <property type="entry name" value="METALLO-HYDROLASE RV2300C-RELATED"/>
    <property type="match status" value="1"/>
</dbReference>
<evidence type="ECO:0000313" key="7">
    <source>
        <dbReference type="EMBL" id="RIX30614.1"/>
    </source>
</evidence>
<keyword evidence="3" id="KW-0479">Metal-binding</keyword>
<dbReference type="Proteomes" id="UP000265742">
    <property type="component" value="Unassembled WGS sequence"/>
</dbReference>
<dbReference type="RefSeq" id="WP_119480975.1">
    <property type="nucleotide sequence ID" value="NZ_QXTG01000001.1"/>
</dbReference>
<evidence type="ECO:0000256" key="4">
    <source>
        <dbReference type="ARBA" id="ARBA00022801"/>
    </source>
</evidence>
<feature type="domain" description="Metallo-beta-lactamase" evidence="6">
    <location>
        <begin position="28"/>
        <end position="213"/>
    </location>
</feature>
<name>A0A3A1U166_9MICO</name>
<dbReference type="SUPFAM" id="SSF56281">
    <property type="entry name" value="Metallo-hydrolase/oxidoreductase"/>
    <property type="match status" value="1"/>
</dbReference>
<reference evidence="8" key="1">
    <citation type="submission" date="2018-09" db="EMBL/GenBank/DDBJ databases">
        <authorList>
            <person name="Kim I."/>
        </authorList>
    </citation>
    <scope>NUCLEOTIDE SEQUENCE [LARGE SCALE GENOMIC DNA]</scope>
    <source>
        <strain evidence="8">DD4a</strain>
    </source>
</reference>
<evidence type="ECO:0000256" key="2">
    <source>
        <dbReference type="ARBA" id="ARBA00007749"/>
    </source>
</evidence>
<evidence type="ECO:0000256" key="3">
    <source>
        <dbReference type="ARBA" id="ARBA00022723"/>
    </source>
</evidence>
<dbReference type="AlphaFoldDB" id="A0A3A1U166"/>
<keyword evidence="4 7" id="KW-0378">Hydrolase</keyword>
<dbReference type="Pfam" id="PF00753">
    <property type="entry name" value="Lactamase_B"/>
    <property type="match status" value="1"/>
</dbReference>
<dbReference type="Gene3D" id="3.60.15.10">
    <property type="entry name" value="Ribonuclease Z/Hydroxyacylglutathione hydrolase-like"/>
    <property type="match status" value="1"/>
</dbReference>
<dbReference type="GO" id="GO:0016787">
    <property type="term" value="F:hydrolase activity"/>
    <property type="evidence" value="ECO:0007669"/>
    <property type="project" value="UniProtKB-KW"/>
</dbReference>
<evidence type="ECO:0000313" key="8">
    <source>
        <dbReference type="Proteomes" id="UP000265742"/>
    </source>
</evidence>
<comment type="similarity">
    <text evidence="2">Belongs to the metallo-beta-lactamase superfamily.</text>
</comment>
<evidence type="ECO:0000256" key="5">
    <source>
        <dbReference type="ARBA" id="ARBA00022833"/>
    </source>
</evidence>
<protein>
    <submittedName>
        <fullName evidence="7">MBL fold metallo-hydrolase</fullName>
    </submittedName>
</protein>
<dbReference type="SMART" id="SM00849">
    <property type="entry name" value="Lactamase_B"/>
    <property type="match status" value="1"/>
</dbReference>
<gene>
    <name evidence="7" type="ORF">D1781_04140</name>
</gene>
<evidence type="ECO:0000259" key="6">
    <source>
        <dbReference type="SMART" id="SM00849"/>
    </source>
</evidence>
<organism evidence="7 8">
    <name type="scientific">Amnibacterium setariae</name>
    <dbReference type="NCBI Taxonomy" id="2306585"/>
    <lineage>
        <taxon>Bacteria</taxon>
        <taxon>Bacillati</taxon>
        <taxon>Actinomycetota</taxon>
        <taxon>Actinomycetes</taxon>
        <taxon>Micrococcales</taxon>
        <taxon>Microbacteriaceae</taxon>
        <taxon>Amnibacterium</taxon>
    </lineage>
</organism>
<dbReference type="InterPro" id="IPR036866">
    <property type="entry name" value="RibonucZ/Hydroxyglut_hydro"/>
</dbReference>
<sequence>MTDVRRVRFGTIVRPAEETADGWARVEALDGFLVPLPDGLLLFDTGIAAGDPEVDAHYRPERIPLREALAAAGARLEDVTLVANCHLHLDHAGGNAELAGRPVLVQRAELEAARTPDYTVDGVVDFPGARYEVLDGETEIASGVRLVPTPGHTPGHQSLLLADGLLLAGQTHLTASGWTADAEAVRRPADQVAPPPDWFAALLPRVREARFAHDAAVWHA</sequence>
<evidence type="ECO:0000256" key="1">
    <source>
        <dbReference type="ARBA" id="ARBA00001947"/>
    </source>
</evidence>
<comment type="caution">
    <text evidence="7">The sequence shown here is derived from an EMBL/GenBank/DDBJ whole genome shotgun (WGS) entry which is preliminary data.</text>
</comment>
<keyword evidence="8" id="KW-1185">Reference proteome</keyword>
<dbReference type="OrthoDB" id="3196337at2"/>
<dbReference type="GO" id="GO:0046872">
    <property type="term" value="F:metal ion binding"/>
    <property type="evidence" value="ECO:0007669"/>
    <property type="project" value="UniProtKB-KW"/>
</dbReference>
<keyword evidence="5" id="KW-0862">Zinc</keyword>
<comment type="cofactor">
    <cofactor evidence="1">
        <name>Zn(2+)</name>
        <dbReference type="ChEBI" id="CHEBI:29105"/>
    </cofactor>
</comment>
<proteinExistence type="inferred from homology"/>